<proteinExistence type="predicted"/>
<reference evidence="3" key="1">
    <citation type="journal article" date="2014" name="Proc. Natl. Acad. Sci. U.S.A.">
        <title>Extensive sampling of basidiomycete genomes demonstrates inadequacy of the white-rot/brown-rot paradigm for wood decay fungi.</title>
        <authorList>
            <person name="Riley R."/>
            <person name="Salamov A.A."/>
            <person name="Brown D.W."/>
            <person name="Nagy L.G."/>
            <person name="Floudas D."/>
            <person name="Held B.W."/>
            <person name="Levasseur A."/>
            <person name="Lombard V."/>
            <person name="Morin E."/>
            <person name="Otillar R."/>
            <person name="Lindquist E.A."/>
            <person name="Sun H."/>
            <person name="LaButti K.M."/>
            <person name="Schmutz J."/>
            <person name="Jabbour D."/>
            <person name="Luo H."/>
            <person name="Baker S.E."/>
            <person name="Pisabarro A.G."/>
            <person name="Walton J.D."/>
            <person name="Blanchette R.A."/>
            <person name="Henrissat B."/>
            <person name="Martin F."/>
            <person name="Cullen D."/>
            <person name="Hibbett D.S."/>
            <person name="Grigoriev I.V."/>
        </authorList>
    </citation>
    <scope>NUCLEOTIDE SEQUENCE [LARGE SCALE GENOMIC DNA]</scope>
    <source>
        <strain evidence="3">CBS 339.88</strain>
    </source>
</reference>
<dbReference type="EMBL" id="KL142382">
    <property type="protein sequence ID" value="KDR74913.1"/>
    <property type="molecule type" value="Genomic_DNA"/>
</dbReference>
<keyword evidence="1" id="KW-0812">Transmembrane</keyword>
<dbReference type="HOGENOM" id="CLU_1652263_0_0_1"/>
<organism evidence="2 3">
    <name type="scientific">Galerina marginata (strain CBS 339.88)</name>
    <dbReference type="NCBI Taxonomy" id="685588"/>
    <lineage>
        <taxon>Eukaryota</taxon>
        <taxon>Fungi</taxon>
        <taxon>Dikarya</taxon>
        <taxon>Basidiomycota</taxon>
        <taxon>Agaricomycotina</taxon>
        <taxon>Agaricomycetes</taxon>
        <taxon>Agaricomycetidae</taxon>
        <taxon>Agaricales</taxon>
        <taxon>Agaricineae</taxon>
        <taxon>Strophariaceae</taxon>
        <taxon>Galerina</taxon>
    </lineage>
</organism>
<name>A0A067T7F9_GALM3</name>
<keyword evidence="3" id="KW-1185">Reference proteome</keyword>
<evidence type="ECO:0000256" key="1">
    <source>
        <dbReference type="SAM" id="Phobius"/>
    </source>
</evidence>
<keyword evidence="1" id="KW-0472">Membrane</keyword>
<evidence type="ECO:0000313" key="3">
    <source>
        <dbReference type="Proteomes" id="UP000027222"/>
    </source>
</evidence>
<protein>
    <submittedName>
        <fullName evidence="2">Uncharacterized protein</fullName>
    </submittedName>
</protein>
<dbReference type="Proteomes" id="UP000027222">
    <property type="component" value="Unassembled WGS sequence"/>
</dbReference>
<keyword evidence="1" id="KW-1133">Transmembrane helix</keyword>
<gene>
    <name evidence="2" type="ORF">GALMADRAFT_211804</name>
</gene>
<dbReference type="STRING" id="685588.A0A067T7F9"/>
<feature type="transmembrane region" description="Helical" evidence="1">
    <location>
        <begin position="53"/>
        <end position="74"/>
    </location>
</feature>
<evidence type="ECO:0000313" key="2">
    <source>
        <dbReference type="EMBL" id="KDR74913.1"/>
    </source>
</evidence>
<dbReference type="AlphaFoldDB" id="A0A067T7F9"/>
<sequence length="160" mass="18438">MAIHPDRLAAHWTRLSSFSIPGVRTRLCILVPNAGSFNHLRVARMRHWKRSSLLVRLGCLFVFFTVVLVTKSFARSDWGEQWSSSWTTEPHTFVFKQNDLPRIWKEGYITGNQGIAIVFLDEDILTTPQASARDLRADRAGYVQPPHHTHLHELGVYKFK</sequence>
<accession>A0A067T7F9</accession>